<dbReference type="AlphaFoldDB" id="A0A2V1P4W5"/>
<dbReference type="Proteomes" id="UP000245293">
    <property type="component" value="Unassembled WGS sequence"/>
</dbReference>
<evidence type="ECO:0000256" key="3">
    <source>
        <dbReference type="PIRSR" id="PIRSR607837-1"/>
    </source>
</evidence>
<evidence type="ECO:0000313" key="4">
    <source>
        <dbReference type="EMBL" id="PWG17529.1"/>
    </source>
</evidence>
<gene>
    <name evidence="4" type="ORF">DFK10_06530</name>
</gene>
<feature type="binding site" evidence="3">
    <location>
        <position position="50"/>
    </location>
    <ligand>
        <name>a divalent metal cation</name>
        <dbReference type="ChEBI" id="CHEBI:60240"/>
    </ligand>
</feature>
<feature type="binding site" evidence="3">
    <location>
        <position position="137"/>
    </location>
    <ligand>
        <name>a divalent metal cation</name>
        <dbReference type="ChEBI" id="CHEBI:60240"/>
    </ligand>
</feature>
<protein>
    <submittedName>
        <fullName evidence="4">Damage-inducible protein DinB</fullName>
    </submittedName>
</protein>
<dbReference type="PANTHER" id="PTHR37302">
    <property type="entry name" value="SLR1116 PROTEIN"/>
    <property type="match status" value="1"/>
</dbReference>
<dbReference type="InterPro" id="IPR034660">
    <property type="entry name" value="DinB/YfiT-like"/>
</dbReference>
<proteinExistence type="inferred from homology"/>
<sequence length="168" mass="18891">MITPDYCRTMARYNQWQNRAVTDCVQAMPPAALEEDRGAFFGSILGTLNHLLWADLMWMARLEGGSAPDVTSADSPEMTPNVREWARQRFVVDGRIREWARKLDAVDLVGELAWQSGSMRVEMRRPIALCVVHMFNHQTHHRGQVHAMLTAAGRDPGVTDLAMMPDAG</sequence>
<organism evidence="4 5">
    <name type="scientific">Salibaculum griseiflavum</name>
    <dbReference type="NCBI Taxonomy" id="1914409"/>
    <lineage>
        <taxon>Bacteria</taxon>
        <taxon>Pseudomonadati</taxon>
        <taxon>Pseudomonadota</taxon>
        <taxon>Alphaproteobacteria</taxon>
        <taxon>Rhodobacterales</taxon>
        <taxon>Roseobacteraceae</taxon>
        <taxon>Salibaculum</taxon>
    </lineage>
</organism>
<keyword evidence="2 3" id="KW-0479">Metal-binding</keyword>
<dbReference type="Gene3D" id="1.20.120.450">
    <property type="entry name" value="dinb family like domain"/>
    <property type="match status" value="1"/>
</dbReference>
<evidence type="ECO:0000313" key="5">
    <source>
        <dbReference type="Proteomes" id="UP000245293"/>
    </source>
</evidence>
<reference evidence="5" key="1">
    <citation type="submission" date="2018-05" db="EMBL/GenBank/DDBJ databases">
        <authorList>
            <person name="Du Z."/>
            <person name="Wang X."/>
        </authorList>
    </citation>
    <scope>NUCLEOTIDE SEQUENCE [LARGE SCALE GENOMIC DNA]</scope>
    <source>
        <strain evidence="5">WDS4C29</strain>
    </source>
</reference>
<evidence type="ECO:0000256" key="1">
    <source>
        <dbReference type="ARBA" id="ARBA00008635"/>
    </source>
</evidence>
<comment type="similarity">
    <text evidence="1">Belongs to the DinB family.</text>
</comment>
<dbReference type="InterPro" id="IPR007837">
    <property type="entry name" value="DinB"/>
</dbReference>
<dbReference type="EMBL" id="QETF01000005">
    <property type="protein sequence ID" value="PWG17529.1"/>
    <property type="molecule type" value="Genomic_DNA"/>
</dbReference>
<keyword evidence="5" id="KW-1185">Reference proteome</keyword>
<dbReference type="OrthoDB" id="9807509at2"/>
<dbReference type="GO" id="GO:0046872">
    <property type="term" value="F:metal ion binding"/>
    <property type="evidence" value="ECO:0007669"/>
    <property type="project" value="UniProtKB-KW"/>
</dbReference>
<accession>A0A2V1P4W5</accession>
<evidence type="ECO:0000256" key="2">
    <source>
        <dbReference type="ARBA" id="ARBA00022723"/>
    </source>
</evidence>
<dbReference type="SUPFAM" id="SSF109854">
    <property type="entry name" value="DinB/YfiT-like putative metalloenzymes"/>
    <property type="match status" value="1"/>
</dbReference>
<feature type="binding site" evidence="3">
    <location>
        <position position="141"/>
    </location>
    <ligand>
        <name>a divalent metal cation</name>
        <dbReference type="ChEBI" id="CHEBI:60240"/>
    </ligand>
</feature>
<name>A0A2V1P4W5_9RHOB</name>
<dbReference type="PANTHER" id="PTHR37302:SF1">
    <property type="entry name" value="PROTEIN DINB"/>
    <property type="match status" value="1"/>
</dbReference>
<dbReference type="Pfam" id="PF05163">
    <property type="entry name" value="DinB"/>
    <property type="match status" value="1"/>
</dbReference>
<comment type="caution">
    <text evidence="4">The sequence shown here is derived from an EMBL/GenBank/DDBJ whole genome shotgun (WGS) entry which is preliminary data.</text>
</comment>